<reference evidence="3 4" key="1">
    <citation type="journal article" date="2019" name="Environ. Microbiol.">
        <title>At the nexus of three kingdoms: the genome of the mycorrhizal fungus Gigaspora margarita provides insights into plant, endobacterial and fungal interactions.</title>
        <authorList>
            <person name="Venice F."/>
            <person name="Ghignone S."/>
            <person name="Salvioli di Fossalunga A."/>
            <person name="Amselem J."/>
            <person name="Novero M."/>
            <person name="Xianan X."/>
            <person name="Sedzielewska Toro K."/>
            <person name="Morin E."/>
            <person name="Lipzen A."/>
            <person name="Grigoriev I.V."/>
            <person name="Henrissat B."/>
            <person name="Martin F.M."/>
            <person name="Bonfante P."/>
        </authorList>
    </citation>
    <scope>NUCLEOTIDE SEQUENCE [LARGE SCALE GENOMIC DNA]</scope>
    <source>
        <strain evidence="3 4">BEG34</strain>
    </source>
</reference>
<dbReference type="PANTHER" id="PTHR23408">
    <property type="entry name" value="METHYLMALONYL-COA MUTASE"/>
    <property type="match status" value="1"/>
</dbReference>
<comment type="caution">
    <text evidence="3">The sequence shown here is derived from an EMBL/GenBank/DDBJ whole genome shotgun (WGS) entry which is preliminary data.</text>
</comment>
<evidence type="ECO:0000256" key="2">
    <source>
        <dbReference type="SAM" id="MobiDB-lite"/>
    </source>
</evidence>
<dbReference type="SUPFAM" id="SSF52540">
    <property type="entry name" value="P-loop containing nucleoside triphosphate hydrolases"/>
    <property type="match status" value="1"/>
</dbReference>
<dbReference type="Gene3D" id="1.20.5.170">
    <property type="match status" value="1"/>
</dbReference>
<feature type="region of interest" description="Disordered" evidence="2">
    <location>
        <begin position="174"/>
        <end position="200"/>
    </location>
</feature>
<evidence type="ECO:0000313" key="3">
    <source>
        <dbReference type="EMBL" id="KAF0543822.1"/>
    </source>
</evidence>
<dbReference type="GO" id="GO:0005525">
    <property type="term" value="F:GTP binding"/>
    <property type="evidence" value="ECO:0007669"/>
    <property type="project" value="InterPro"/>
</dbReference>
<organism evidence="3 4">
    <name type="scientific">Gigaspora margarita</name>
    <dbReference type="NCBI Taxonomy" id="4874"/>
    <lineage>
        <taxon>Eukaryota</taxon>
        <taxon>Fungi</taxon>
        <taxon>Fungi incertae sedis</taxon>
        <taxon>Mucoromycota</taxon>
        <taxon>Glomeromycotina</taxon>
        <taxon>Glomeromycetes</taxon>
        <taxon>Diversisporales</taxon>
        <taxon>Gigasporaceae</taxon>
        <taxon>Gigaspora</taxon>
    </lineage>
</organism>
<dbReference type="OrthoDB" id="1476984at2759"/>
<keyword evidence="4" id="KW-1185">Reference proteome</keyword>
<protein>
    <submittedName>
        <fullName evidence="3">Methylmalonic acidemia type A protein</fullName>
    </submittedName>
</protein>
<feature type="compositionally biased region" description="Basic residues" evidence="2">
    <location>
        <begin position="184"/>
        <end position="193"/>
    </location>
</feature>
<evidence type="ECO:0000313" key="4">
    <source>
        <dbReference type="Proteomes" id="UP000439903"/>
    </source>
</evidence>
<name>A0A8H4ESB4_GIGMA</name>
<gene>
    <name evidence="3" type="ORF">F8M41_003311</name>
</gene>
<proteinExistence type="inferred from homology"/>
<dbReference type="InterPro" id="IPR027417">
    <property type="entry name" value="P-loop_NTPase"/>
</dbReference>
<dbReference type="Proteomes" id="UP000439903">
    <property type="component" value="Unassembled WGS sequence"/>
</dbReference>
<dbReference type="Pfam" id="PF03308">
    <property type="entry name" value="MeaB"/>
    <property type="match status" value="1"/>
</dbReference>
<dbReference type="InterPro" id="IPR005129">
    <property type="entry name" value="GTPase_ArgK"/>
</dbReference>
<dbReference type="GO" id="GO:0005737">
    <property type="term" value="C:cytoplasm"/>
    <property type="evidence" value="ECO:0007669"/>
    <property type="project" value="TreeGrafter"/>
</dbReference>
<dbReference type="EMBL" id="WTPW01000130">
    <property type="protein sequence ID" value="KAF0543822.1"/>
    <property type="molecule type" value="Genomic_DNA"/>
</dbReference>
<evidence type="ECO:0000256" key="1">
    <source>
        <dbReference type="ARBA" id="ARBA00009625"/>
    </source>
</evidence>
<dbReference type="Gene3D" id="3.40.50.300">
    <property type="entry name" value="P-loop containing nucleotide triphosphate hydrolases"/>
    <property type="match status" value="1"/>
</dbReference>
<accession>A0A8H4ESB4</accession>
<dbReference type="GO" id="GO:0003924">
    <property type="term" value="F:GTPase activity"/>
    <property type="evidence" value="ECO:0007669"/>
    <property type="project" value="InterPro"/>
</dbReference>
<sequence>MTLQIATKSIFSANRIFSNSLLREYKKGRFQKGISFRSQNLSYSTPHDISEKVLKYYEGLKNHDRYYLAKAITLVESSRKDHKRQAQQLLSIILDAHHSSANRAPIFRIGLSGPPGVGKSTFIERFGMHILSQGHRVAVLAIDPSSSRTGGSILGDKTRMIELSRQNDAFIRPSASHGTLGGAARKKRGRFGPRTKNPTATRIPGAYGSMAFLYNIYFTTFQIQLNLPNPLDSIDSIRKLFSMEQWNDTNRAALHSPNG</sequence>
<comment type="similarity">
    <text evidence="1">Belongs to the SIMIBI class G3E GTPase family. ArgK/MeaB subfamily.</text>
</comment>
<dbReference type="AlphaFoldDB" id="A0A8H4ESB4"/>
<dbReference type="PANTHER" id="PTHR23408:SF3">
    <property type="entry name" value="METHYLMALONIC ACIDURIA TYPE A PROTEIN, MITOCHONDRIAL"/>
    <property type="match status" value="1"/>
</dbReference>